<dbReference type="InterPro" id="IPR011042">
    <property type="entry name" value="6-blade_b-propeller_TolB-like"/>
</dbReference>
<accession>A0A8J6Y2M6</accession>
<dbReference type="Gene3D" id="2.120.10.30">
    <property type="entry name" value="TolB, C-terminal domain"/>
    <property type="match status" value="3"/>
</dbReference>
<protein>
    <submittedName>
        <fullName evidence="2">PD40 domain-containing protein</fullName>
    </submittedName>
</protein>
<comment type="caution">
    <text evidence="2">The sequence shown here is derived from an EMBL/GenBank/DDBJ whole genome shotgun (WGS) entry which is preliminary data.</text>
</comment>
<dbReference type="InterPro" id="IPR011659">
    <property type="entry name" value="WD40"/>
</dbReference>
<dbReference type="EMBL" id="JACXWD010000104">
    <property type="protein sequence ID" value="MBD3869520.1"/>
    <property type="molecule type" value="Genomic_DNA"/>
</dbReference>
<dbReference type="Pfam" id="PF07676">
    <property type="entry name" value="PD40"/>
    <property type="match status" value="5"/>
</dbReference>
<evidence type="ECO:0000313" key="3">
    <source>
        <dbReference type="Proteomes" id="UP000648239"/>
    </source>
</evidence>
<comment type="similarity">
    <text evidence="1">Belongs to the TolB family.</text>
</comment>
<proteinExistence type="inferred from homology"/>
<organism evidence="2 3">
    <name type="scientific">Candidatus Polarisedimenticola svalbardensis</name>
    <dbReference type="NCBI Taxonomy" id="2886004"/>
    <lineage>
        <taxon>Bacteria</taxon>
        <taxon>Pseudomonadati</taxon>
        <taxon>Acidobacteriota</taxon>
        <taxon>Candidatus Polarisedimenticolia</taxon>
        <taxon>Candidatus Polarisedimenticolales</taxon>
        <taxon>Candidatus Polarisedimenticolaceae</taxon>
        <taxon>Candidatus Polarisedimenticola</taxon>
    </lineage>
</organism>
<dbReference type="Proteomes" id="UP000648239">
    <property type="component" value="Unassembled WGS sequence"/>
</dbReference>
<dbReference type="Gene3D" id="2.130.10.10">
    <property type="entry name" value="YVTN repeat-like/Quinoprotein amine dehydrogenase"/>
    <property type="match status" value="1"/>
</dbReference>
<gene>
    <name evidence="2" type="ORF">IFK94_15475</name>
</gene>
<dbReference type="InterPro" id="IPR015943">
    <property type="entry name" value="WD40/YVTN_repeat-like_dom_sf"/>
</dbReference>
<name>A0A8J6Y2M6_9BACT</name>
<feature type="non-terminal residue" evidence="2">
    <location>
        <position position="1"/>
    </location>
</feature>
<dbReference type="PANTHER" id="PTHR36842:SF1">
    <property type="entry name" value="PROTEIN TOLB"/>
    <property type="match status" value="1"/>
</dbReference>
<dbReference type="PANTHER" id="PTHR36842">
    <property type="entry name" value="PROTEIN TOLB HOMOLOG"/>
    <property type="match status" value="1"/>
</dbReference>
<evidence type="ECO:0000256" key="1">
    <source>
        <dbReference type="ARBA" id="ARBA00009820"/>
    </source>
</evidence>
<dbReference type="AlphaFoldDB" id="A0A8J6Y2M6"/>
<evidence type="ECO:0000313" key="2">
    <source>
        <dbReference type="EMBL" id="MBD3869520.1"/>
    </source>
</evidence>
<sequence>GMTMRRLVEAAGPETQPDLSPDGRMLVYASAAGGNLDIYFMRVGGDRAINLTSGFTGPDGTPAFSPDGERIAFRSERDGGGIFTMGATGESVRRVTEFGFDPAWSPDGTKIVFSTEEVYDPYSREQQATLWVATLESGETTEITGLGIDAVQPAWSPGGERIAYWANTSGQRDIWTVPAGGGEPVAVTQDLATDWSPVWSPDGNTLYFSSDRSGSMNLWGVAIDPQTGGVAGEPFPVTSGTRSVGYASLSAGGDRMAVMSYDRTFDVTLYDMDALLQGRLEVRATLPRQSVRWCAPSYDATWLGCTTIGAQEDLVVVSSDGSETRRLMDDVHKDRAPLWTPDGQSMAFYSTRGGTWEYWWMRTDGSGLKQLSAFEDFGGGVMSADGRQLTLNANFEAVVIIDVDPETPVTVESARKLKLPDGYPVSRFWPGAWSPDGRQIAGSEAYEDGKRTTFAVYDLAAETLRPLPGIEAGETNASVGGWLPDSRRLLLEDDRGLVLVDVITGEYRVLHEGFGTYTMFLSGDGKTLMVETETLDSEIWMLTLE</sequence>
<dbReference type="SUPFAM" id="SSF82171">
    <property type="entry name" value="DPP6 N-terminal domain-like"/>
    <property type="match status" value="2"/>
</dbReference>
<reference evidence="2 3" key="1">
    <citation type="submission" date="2020-08" db="EMBL/GenBank/DDBJ databases">
        <title>Acidobacteriota in marine sediments use diverse sulfur dissimilation pathways.</title>
        <authorList>
            <person name="Wasmund K."/>
        </authorList>
    </citation>
    <scope>NUCLEOTIDE SEQUENCE [LARGE SCALE GENOMIC DNA]</scope>
    <source>
        <strain evidence="2">MAG AM4</strain>
    </source>
</reference>